<dbReference type="SUPFAM" id="SSF57850">
    <property type="entry name" value="RING/U-box"/>
    <property type="match status" value="1"/>
</dbReference>
<dbReference type="Pfam" id="PF12906">
    <property type="entry name" value="RINGv"/>
    <property type="match status" value="1"/>
</dbReference>
<comment type="caution">
    <text evidence="7">The sequence shown here is derived from an EMBL/GenBank/DDBJ whole genome shotgun (WGS) entry which is preliminary data.</text>
</comment>
<dbReference type="EMBL" id="JAGTJR010000004">
    <property type="protein sequence ID" value="KAH7061272.1"/>
    <property type="molecule type" value="Genomic_DNA"/>
</dbReference>
<evidence type="ECO:0000256" key="2">
    <source>
        <dbReference type="ARBA" id="ARBA00022771"/>
    </source>
</evidence>
<keyword evidence="2" id="KW-0863">Zinc-finger</keyword>
<dbReference type="PROSITE" id="PS51292">
    <property type="entry name" value="ZF_RING_CH"/>
    <property type="match status" value="1"/>
</dbReference>
<dbReference type="PANTHER" id="PTHR46347:SF1">
    <property type="entry name" value="RING_FYVE_PHD ZINC FINGER SUPERFAMILY PROTEIN"/>
    <property type="match status" value="1"/>
</dbReference>
<feature type="compositionally biased region" description="Polar residues" evidence="4">
    <location>
        <begin position="320"/>
        <end position="332"/>
    </location>
</feature>
<feature type="domain" description="RING-CH-type" evidence="6">
    <location>
        <begin position="59"/>
        <end position="150"/>
    </location>
</feature>
<dbReference type="Proteomes" id="UP000774617">
    <property type="component" value="Unassembled WGS sequence"/>
</dbReference>
<feature type="region of interest" description="Disordered" evidence="4">
    <location>
        <begin position="1"/>
        <end position="59"/>
    </location>
</feature>
<dbReference type="InterPro" id="IPR013083">
    <property type="entry name" value="Znf_RING/FYVE/PHD"/>
</dbReference>
<protein>
    <recommendedName>
        <fullName evidence="6">RING-CH-type domain-containing protein</fullName>
    </recommendedName>
</protein>
<evidence type="ECO:0000313" key="8">
    <source>
        <dbReference type="Proteomes" id="UP000774617"/>
    </source>
</evidence>
<evidence type="ECO:0000256" key="3">
    <source>
        <dbReference type="ARBA" id="ARBA00022833"/>
    </source>
</evidence>
<dbReference type="SMART" id="SM00744">
    <property type="entry name" value="RINGv"/>
    <property type="match status" value="1"/>
</dbReference>
<feature type="transmembrane region" description="Helical" evidence="5">
    <location>
        <begin position="220"/>
        <end position="241"/>
    </location>
</feature>
<evidence type="ECO:0000256" key="5">
    <source>
        <dbReference type="SAM" id="Phobius"/>
    </source>
</evidence>
<evidence type="ECO:0000313" key="7">
    <source>
        <dbReference type="EMBL" id="KAH7061272.1"/>
    </source>
</evidence>
<feature type="transmembrane region" description="Helical" evidence="5">
    <location>
        <begin position="268"/>
        <end position="288"/>
    </location>
</feature>
<dbReference type="InterPro" id="IPR011016">
    <property type="entry name" value="Znf_RING-CH"/>
</dbReference>
<organism evidence="7 8">
    <name type="scientific">Macrophomina phaseolina</name>
    <dbReference type="NCBI Taxonomy" id="35725"/>
    <lineage>
        <taxon>Eukaryota</taxon>
        <taxon>Fungi</taxon>
        <taxon>Dikarya</taxon>
        <taxon>Ascomycota</taxon>
        <taxon>Pezizomycotina</taxon>
        <taxon>Dothideomycetes</taxon>
        <taxon>Dothideomycetes incertae sedis</taxon>
        <taxon>Botryosphaeriales</taxon>
        <taxon>Botryosphaeriaceae</taxon>
        <taxon>Macrophomina</taxon>
    </lineage>
</organism>
<evidence type="ECO:0000256" key="4">
    <source>
        <dbReference type="SAM" id="MobiDB-lite"/>
    </source>
</evidence>
<feature type="transmembrane region" description="Helical" evidence="5">
    <location>
        <begin position="157"/>
        <end position="183"/>
    </location>
</feature>
<evidence type="ECO:0000256" key="1">
    <source>
        <dbReference type="ARBA" id="ARBA00022723"/>
    </source>
</evidence>
<dbReference type="PANTHER" id="PTHR46347">
    <property type="entry name" value="RING/FYVE/PHD ZINC FINGER SUPERFAMILY PROTEIN"/>
    <property type="match status" value="1"/>
</dbReference>
<gene>
    <name evidence="7" type="ORF">B0J12DRAFT_565241</name>
</gene>
<feature type="region of interest" description="Disordered" evidence="4">
    <location>
        <begin position="306"/>
        <end position="332"/>
    </location>
</feature>
<proteinExistence type="predicted"/>
<reference evidence="7 8" key="1">
    <citation type="journal article" date="2021" name="Nat. Commun.">
        <title>Genetic determinants of endophytism in the Arabidopsis root mycobiome.</title>
        <authorList>
            <person name="Mesny F."/>
            <person name="Miyauchi S."/>
            <person name="Thiergart T."/>
            <person name="Pickel B."/>
            <person name="Atanasova L."/>
            <person name="Karlsson M."/>
            <person name="Huettel B."/>
            <person name="Barry K.W."/>
            <person name="Haridas S."/>
            <person name="Chen C."/>
            <person name="Bauer D."/>
            <person name="Andreopoulos W."/>
            <person name="Pangilinan J."/>
            <person name="LaButti K."/>
            <person name="Riley R."/>
            <person name="Lipzen A."/>
            <person name="Clum A."/>
            <person name="Drula E."/>
            <person name="Henrissat B."/>
            <person name="Kohler A."/>
            <person name="Grigoriev I.V."/>
            <person name="Martin F.M."/>
            <person name="Hacquard S."/>
        </authorList>
    </citation>
    <scope>NUCLEOTIDE SEQUENCE [LARGE SCALE GENOMIC DNA]</scope>
    <source>
        <strain evidence="7 8">MPI-SDFR-AT-0080</strain>
    </source>
</reference>
<keyword evidence="3" id="KW-0862">Zinc</keyword>
<evidence type="ECO:0000259" key="6">
    <source>
        <dbReference type="PROSITE" id="PS51292"/>
    </source>
</evidence>
<dbReference type="Gene3D" id="3.30.40.10">
    <property type="entry name" value="Zinc/RING finger domain, C3HC4 (zinc finger)"/>
    <property type="match status" value="1"/>
</dbReference>
<keyword evidence="1" id="KW-0479">Metal-binding</keyword>
<keyword evidence="5" id="KW-0812">Transmembrane</keyword>
<keyword evidence="5" id="KW-0472">Membrane</keyword>
<keyword evidence="8" id="KW-1185">Reference proteome</keyword>
<accession>A0ABQ8GND7</accession>
<dbReference type="CDD" id="cd16495">
    <property type="entry name" value="RING_CH-C4HC3_MARCH"/>
    <property type="match status" value="1"/>
</dbReference>
<name>A0ABQ8GND7_9PEZI</name>
<keyword evidence="5" id="KW-1133">Transmembrane helix</keyword>
<sequence length="332" mass="36696">MASSGFQPTPGWSWPDEVPRPAASPANAVPTDDSQARQRTKPAGPASMPGCEQSKPRRKRFYGPRTCRICLETVLPTFSPPSESLPSMFQAEPNVTYESEEGRLISPCKCKGSSRYVHEGCLQSWRHADPSYGRRNYWQCPTCGFRYRMERMAWGRIISSAAAQILLTIGIFLLATFILGFIADPIINLYLDPVGTVIPLGASSNNHDFLAYEDDEEEGWSFHFLKGFASLGLLGAVKFFFTSPIRFFRIGGGSWGGSARGNTGRDRLANISWVVVVVGIATFIYGVWKAVRAWARRTLEKAGERVVDVHGDDEDDEETSNASASNQDVPRA</sequence>